<dbReference type="AlphaFoldDB" id="A0A4U8Z4J4"/>
<sequence length="130" mass="14317">MARRWNGIRPRATPCCGPRVESCWIANSIHCDMARLASSSGTGLSSPGETARRLSHRAPPIADWAPGASFSFAAKPRARKDAENHFFRVALALIQSFNASLTLLRQIWHLEPDDCGGTVSVRSLKFVSRR</sequence>
<protein>
    <submittedName>
        <fullName evidence="1">Uncharacterized protein</fullName>
    </submittedName>
</protein>
<name>A0A4U8Z4J4_METTU</name>
<accession>A0A4U8Z4J4</accession>
<dbReference type="EMBL" id="LR536450">
    <property type="protein sequence ID" value="VFU10402.1"/>
    <property type="molecule type" value="Genomic_DNA"/>
</dbReference>
<dbReference type="KEGG" id="mtun:MTUNDRAET4_3515"/>
<dbReference type="Proteomes" id="UP000294360">
    <property type="component" value="Chromosome"/>
</dbReference>
<reference evidence="1 2" key="1">
    <citation type="submission" date="2019-03" db="EMBL/GenBank/DDBJ databases">
        <authorList>
            <person name="Kox A.R. M."/>
        </authorList>
    </citation>
    <scope>NUCLEOTIDE SEQUENCE [LARGE SCALE GENOMIC DNA]</scope>
    <source>
        <strain evidence="1">MTUNDRAET4 annotated genome</strain>
    </source>
</reference>
<gene>
    <name evidence="1" type="ORF">MTUNDRAET4_3515</name>
</gene>
<evidence type="ECO:0000313" key="1">
    <source>
        <dbReference type="EMBL" id="VFU10402.1"/>
    </source>
</evidence>
<organism evidence="1 2">
    <name type="scientific">Methylocella tundrae</name>
    <dbReference type="NCBI Taxonomy" id="227605"/>
    <lineage>
        <taxon>Bacteria</taxon>
        <taxon>Pseudomonadati</taxon>
        <taxon>Pseudomonadota</taxon>
        <taxon>Alphaproteobacteria</taxon>
        <taxon>Hyphomicrobiales</taxon>
        <taxon>Beijerinckiaceae</taxon>
        <taxon>Methylocella</taxon>
    </lineage>
</organism>
<evidence type="ECO:0000313" key="2">
    <source>
        <dbReference type="Proteomes" id="UP000294360"/>
    </source>
</evidence>
<proteinExistence type="predicted"/>